<dbReference type="GO" id="GO:0016020">
    <property type="term" value="C:membrane"/>
    <property type="evidence" value="ECO:0007669"/>
    <property type="project" value="UniProtKB-SubCell"/>
</dbReference>
<feature type="transmembrane region" description="Helical" evidence="5">
    <location>
        <begin position="32"/>
        <end position="54"/>
    </location>
</feature>
<dbReference type="GeneID" id="24140285"/>
<evidence type="ECO:0000256" key="2">
    <source>
        <dbReference type="ARBA" id="ARBA00022692"/>
    </source>
</evidence>
<evidence type="ECO:0000256" key="1">
    <source>
        <dbReference type="ARBA" id="ARBA00004141"/>
    </source>
</evidence>
<dbReference type="OrthoDB" id="6418713at2759"/>
<feature type="transmembrane region" description="Helical" evidence="5">
    <location>
        <begin position="355"/>
        <end position="374"/>
    </location>
</feature>
<evidence type="ECO:0000313" key="7">
    <source>
        <dbReference type="EMBL" id="KDO35284.1"/>
    </source>
</evidence>
<keyword evidence="2 5" id="KW-0812">Transmembrane</keyword>
<feature type="transmembrane region" description="Helical" evidence="5">
    <location>
        <begin position="327"/>
        <end position="349"/>
    </location>
</feature>
<dbReference type="EMBL" id="KK583189">
    <property type="protein sequence ID" value="KDO35284.1"/>
    <property type="molecule type" value="Genomic_DNA"/>
</dbReference>
<reference evidence="7 8" key="1">
    <citation type="journal article" date="2013" name="PLoS Genet.">
        <title>Distinctive expansion of potential virulence genes in the genome of the oomycete fish pathogen Saprolegnia parasitica.</title>
        <authorList>
            <person name="Jiang R.H."/>
            <person name="de Bruijn I."/>
            <person name="Haas B.J."/>
            <person name="Belmonte R."/>
            <person name="Lobach L."/>
            <person name="Christie J."/>
            <person name="van den Ackerveken G."/>
            <person name="Bottin A."/>
            <person name="Bulone V."/>
            <person name="Diaz-Moreno S.M."/>
            <person name="Dumas B."/>
            <person name="Fan L."/>
            <person name="Gaulin E."/>
            <person name="Govers F."/>
            <person name="Grenville-Briggs L.J."/>
            <person name="Horner N.R."/>
            <person name="Levin J.Z."/>
            <person name="Mammella M."/>
            <person name="Meijer H.J."/>
            <person name="Morris P."/>
            <person name="Nusbaum C."/>
            <person name="Oome S."/>
            <person name="Phillips A.J."/>
            <person name="van Rooyen D."/>
            <person name="Rzeszutek E."/>
            <person name="Saraiva M."/>
            <person name="Secombes C.J."/>
            <person name="Seidl M.F."/>
            <person name="Snel B."/>
            <person name="Stassen J.H."/>
            <person name="Sykes S."/>
            <person name="Tripathy S."/>
            <person name="van den Berg H."/>
            <person name="Vega-Arreguin J.C."/>
            <person name="Wawra S."/>
            <person name="Young S.K."/>
            <person name="Zeng Q."/>
            <person name="Dieguez-Uribeondo J."/>
            <person name="Russ C."/>
            <person name="Tyler B.M."/>
            <person name="van West P."/>
        </authorList>
    </citation>
    <scope>NUCLEOTIDE SEQUENCE [LARGE SCALE GENOMIC DNA]</scope>
    <source>
        <strain evidence="7 8">CBS 223.65</strain>
    </source>
</reference>
<evidence type="ECO:0000256" key="4">
    <source>
        <dbReference type="ARBA" id="ARBA00023136"/>
    </source>
</evidence>
<evidence type="ECO:0000313" key="8">
    <source>
        <dbReference type="Proteomes" id="UP000030745"/>
    </source>
</evidence>
<evidence type="ECO:0000256" key="5">
    <source>
        <dbReference type="SAM" id="Phobius"/>
    </source>
</evidence>
<dbReference type="Pfam" id="PF03151">
    <property type="entry name" value="TPT"/>
    <property type="match status" value="1"/>
</dbReference>
<dbReference type="AlphaFoldDB" id="A0A067CX69"/>
<protein>
    <recommendedName>
        <fullName evidence="6">Sugar phosphate transporter domain-containing protein</fullName>
    </recommendedName>
</protein>
<feature type="transmembrane region" description="Helical" evidence="5">
    <location>
        <begin position="223"/>
        <end position="243"/>
    </location>
</feature>
<feature type="transmembrane region" description="Helical" evidence="5">
    <location>
        <begin position="168"/>
        <end position="192"/>
    </location>
</feature>
<accession>A0A067CX69</accession>
<dbReference type="OMA" id="LFWEVPK"/>
<dbReference type="STRING" id="695850.A0A067CX69"/>
<feature type="transmembrane region" description="Helical" evidence="5">
    <location>
        <begin position="292"/>
        <end position="315"/>
    </location>
</feature>
<feature type="transmembrane region" description="Helical" evidence="5">
    <location>
        <begin position="255"/>
        <end position="280"/>
    </location>
</feature>
<gene>
    <name evidence="7" type="ORF">SPRG_18773</name>
</gene>
<dbReference type="VEuPathDB" id="FungiDB:SPRG_18773"/>
<dbReference type="PANTHER" id="PTHR11132">
    <property type="entry name" value="SOLUTE CARRIER FAMILY 35"/>
    <property type="match status" value="1"/>
</dbReference>
<sequence>MAGNVAGNLTGGGVVAMNGTAHGRAMVSSLPLFYLCMSLSLLALGLVGAKVLLLKRGATLKQPSQIEAMAHRVHLIEVAVYILAWYSMSIGMTLFLKWFLKVWQGGFPYVLTMGTVHMAVKAIFSQLLACKRNIVIAPLPLRDYWMLAVPIGVFTGADIVLSNKSLTYITVSLFTIVKSGGNVWNLLFSILLKLQEPSWALCGVVCFICTGIGMASYGTINFVLVGFLCVLLASILGTLRWVLTQFFMKRMTASAHHTLAVVYYISPVSALLLLPIAIIVDGPSLLASKFCIDALLFLQALAGVLLGGTMSFFLVSVEIELVKKTSALSLGIAGNLKDVLQIVMAMLIFHDKLSALNIAGLFVATTGLVLYSYIKARPSSSSAPAYALVHMDDVDIEDANDKHIK</sequence>
<dbReference type="KEGG" id="spar:SPRG_18773"/>
<feature type="domain" description="Sugar phosphate transporter" evidence="6">
    <location>
        <begin position="77"/>
        <end position="372"/>
    </location>
</feature>
<name>A0A067CX69_SAPPC</name>
<feature type="transmembrane region" description="Helical" evidence="5">
    <location>
        <begin position="144"/>
        <end position="162"/>
    </location>
</feature>
<keyword evidence="8" id="KW-1185">Reference proteome</keyword>
<dbReference type="RefSeq" id="XP_012194005.1">
    <property type="nucleotide sequence ID" value="XM_012338615.1"/>
</dbReference>
<organism evidence="7 8">
    <name type="scientific">Saprolegnia parasitica (strain CBS 223.65)</name>
    <dbReference type="NCBI Taxonomy" id="695850"/>
    <lineage>
        <taxon>Eukaryota</taxon>
        <taxon>Sar</taxon>
        <taxon>Stramenopiles</taxon>
        <taxon>Oomycota</taxon>
        <taxon>Saprolegniomycetes</taxon>
        <taxon>Saprolegniales</taxon>
        <taxon>Saprolegniaceae</taxon>
        <taxon>Saprolegnia</taxon>
    </lineage>
</organism>
<feature type="transmembrane region" description="Helical" evidence="5">
    <location>
        <begin position="199"/>
        <end position="217"/>
    </location>
</feature>
<dbReference type="InterPro" id="IPR004853">
    <property type="entry name" value="Sugar_P_trans_dom"/>
</dbReference>
<evidence type="ECO:0000256" key="3">
    <source>
        <dbReference type="ARBA" id="ARBA00022989"/>
    </source>
</evidence>
<dbReference type="InterPro" id="IPR050186">
    <property type="entry name" value="TPT_transporter"/>
</dbReference>
<keyword evidence="4 5" id="KW-0472">Membrane</keyword>
<keyword evidence="3 5" id="KW-1133">Transmembrane helix</keyword>
<proteinExistence type="predicted"/>
<comment type="subcellular location">
    <subcellularLocation>
        <location evidence="1">Membrane</location>
        <topology evidence="1">Multi-pass membrane protein</topology>
    </subcellularLocation>
</comment>
<feature type="transmembrane region" description="Helical" evidence="5">
    <location>
        <begin position="106"/>
        <end position="124"/>
    </location>
</feature>
<evidence type="ECO:0000259" key="6">
    <source>
        <dbReference type="Pfam" id="PF03151"/>
    </source>
</evidence>
<feature type="transmembrane region" description="Helical" evidence="5">
    <location>
        <begin position="75"/>
        <end position="100"/>
    </location>
</feature>
<dbReference type="Proteomes" id="UP000030745">
    <property type="component" value="Unassembled WGS sequence"/>
</dbReference>